<organism evidence="2 3">
    <name type="scientific">Sphingomonas changnyeongensis</name>
    <dbReference type="NCBI Taxonomy" id="2698679"/>
    <lineage>
        <taxon>Bacteria</taxon>
        <taxon>Pseudomonadati</taxon>
        <taxon>Pseudomonadota</taxon>
        <taxon>Alphaproteobacteria</taxon>
        <taxon>Sphingomonadales</taxon>
        <taxon>Sphingomonadaceae</taxon>
        <taxon>Sphingomonas</taxon>
    </lineage>
</organism>
<evidence type="ECO:0000313" key="2">
    <source>
        <dbReference type="EMBL" id="QHL90253.1"/>
    </source>
</evidence>
<keyword evidence="1" id="KW-0812">Transmembrane</keyword>
<dbReference type="EMBL" id="CP047895">
    <property type="protein sequence ID" value="QHL90253.1"/>
    <property type="molecule type" value="Genomic_DNA"/>
</dbReference>
<name>A0A7Z2S5D5_9SPHN</name>
<proteinExistence type="predicted"/>
<protein>
    <submittedName>
        <fullName evidence="2">Uncharacterized protein</fullName>
    </submittedName>
</protein>
<keyword evidence="1" id="KW-1133">Transmembrane helix</keyword>
<feature type="transmembrane region" description="Helical" evidence="1">
    <location>
        <begin position="164"/>
        <end position="185"/>
    </location>
</feature>
<evidence type="ECO:0000313" key="3">
    <source>
        <dbReference type="Proteomes" id="UP000464468"/>
    </source>
</evidence>
<reference evidence="2 3" key="1">
    <citation type="submission" date="2020-01" db="EMBL/GenBank/DDBJ databases">
        <title>Sphingomonas sp. C33 whole genome sequece.</title>
        <authorList>
            <person name="Park C."/>
        </authorList>
    </citation>
    <scope>NUCLEOTIDE SEQUENCE [LARGE SCALE GENOMIC DNA]</scope>
    <source>
        <strain evidence="2 3">C33</strain>
    </source>
</reference>
<keyword evidence="1" id="KW-0472">Membrane</keyword>
<accession>A0A7Z2S5D5</accession>
<keyword evidence="3" id="KW-1185">Reference proteome</keyword>
<dbReference type="KEGG" id="schy:GVO57_04635"/>
<feature type="transmembrane region" description="Helical" evidence="1">
    <location>
        <begin position="27"/>
        <end position="46"/>
    </location>
</feature>
<sequence length="332" mass="33654">MAGLALVALGLLAPRLADPRWRLGAAAALALLAWAVIMALMPACAAGAGDDPLLRAIHPDGFGFAAAGIRQSAGAWVAAAGLGATGLAAFAVSLARRAAPVRDRQDDISAHAAQAALLLAAGVAGALLGGLANLSVAAFGAALAVPLLARAVLAVLGRRWPARLGLSLAAIGLVWQTLGLALDLARGRPAAVMARAHAAIGAGCQAARTLDQIDRLAPGTVAAPPELGGHLLGATRHRVLAAPVAAAQAGNRAWYDLILAAPDTARYQAALWAVDYVLLCPESLADLPVPLPPRSLAARLRAGDAPDWMEPVLILGSRARMWRVLPVAASAR</sequence>
<dbReference type="Proteomes" id="UP000464468">
    <property type="component" value="Chromosome"/>
</dbReference>
<dbReference type="RefSeq" id="WP_160592181.1">
    <property type="nucleotide sequence ID" value="NZ_CP047895.1"/>
</dbReference>
<dbReference type="AlphaFoldDB" id="A0A7Z2S5D5"/>
<feature type="transmembrane region" description="Helical" evidence="1">
    <location>
        <begin position="116"/>
        <end position="144"/>
    </location>
</feature>
<gene>
    <name evidence="2" type="ORF">GVO57_04635</name>
</gene>
<evidence type="ECO:0000256" key="1">
    <source>
        <dbReference type="SAM" id="Phobius"/>
    </source>
</evidence>
<feature type="transmembrane region" description="Helical" evidence="1">
    <location>
        <begin position="75"/>
        <end position="95"/>
    </location>
</feature>